<accession>A0ABW5GWH1</accession>
<dbReference type="Proteomes" id="UP001597419">
    <property type="component" value="Unassembled WGS sequence"/>
</dbReference>
<dbReference type="InterPro" id="IPR044855">
    <property type="entry name" value="CoA-Trfase_III_dom3_sf"/>
</dbReference>
<organism evidence="2 3">
    <name type="scientific">Amycolatopsis samaneae</name>
    <dbReference type="NCBI Taxonomy" id="664691"/>
    <lineage>
        <taxon>Bacteria</taxon>
        <taxon>Bacillati</taxon>
        <taxon>Actinomycetota</taxon>
        <taxon>Actinomycetes</taxon>
        <taxon>Pseudonocardiales</taxon>
        <taxon>Pseudonocardiaceae</taxon>
        <taxon>Amycolatopsis</taxon>
    </lineage>
</organism>
<keyword evidence="3" id="KW-1185">Reference proteome</keyword>
<dbReference type="EMBL" id="JBHUKU010000030">
    <property type="protein sequence ID" value="MFD2465303.1"/>
    <property type="molecule type" value="Genomic_DNA"/>
</dbReference>
<evidence type="ECO:0000313" key="2">
    <source>
        <dbReference type="EMBL" id="MFD2465303.1"/>
    </source>
</evidence>
<reference evidence="3" key="1">
    <citation type="journal article" date="2019" name="Int. J. Syst. Evol. Microbiol.">
        <title>The Global Catalogue of Microorganisms (GCM) 10K type strain sequencing project: providing services to taxonomists for standard genome sequencing and annotation.</title>
        <authorList>
            <consortium name="The Broad Institute Genomics Platform"/>
            <consortium name="The Broad Institute Genome Sequencing Center for Infectious Disease"/>
            <person name="Wu L."/>
            <person name="Ma J."/>
        </authorList>
    </citation>
    <scope>NUCLEOTIDE SEQUENCE [LARGE SCALE GENOMIC DNA]</scope>
    <source>
        <strain evidence="3">CGMCC 4.7643</strain>
    </source>
</reference>
<dbReference type="Gene3D" id="3.40.50.10540">
    <property type="entry name" value="Crotonobetainyl-coa:carnitine coa-transferase, domain 1"/>
    <property type="match status" value="1"/>
</dbReference>
<proteinExistence type="predicted"/>
<dbReference type="InterPro" id="IPR023606">
    <property type="entry name" value="CoA-Trfase_III_dom_1_sf"/>
</dbReference>
<feature type="compositionally biased region" description="Basic and acidic residues" evidence="1">
    <location>
        <begin position="381"/>
        <end position="395"/>
    </location>
</feature>
<feature type="region of interest" description="Disordered" evidence="1">
    <location>
        <begin position="372"/>
        <end position="406"/>
    </location>
</feature>
<dbReference type="Pfam" id="PF02515">
    <property type="entry name" value="CoA_transf_3"/>
    <property type="match status" value="1"/>
</dbReference>
<dbReference type="Gene3D" id="3.30.1540.10">
    <property type="entry name" value="formyl-coa transferase, domain 3"/>
    <property type="match status" value="1"/>
</dbReference>
<dbReference type="PANTHER" id="PTHR48228">
    <property type="entry name" value="SUCCINYL-COA--D-CITRAMALATE COA-TRANSFERASE"/>
    <property type="match status" value="1"/>
</dbReference>
<gene>
    <name evidence="2" type="ORF">ACFSYJ_42255</name>
</gene>
<evidence type="ECO:0000313" key="3">
    <source>
        <dbReference type="Proteomes" id="UP001597419"/>
    </source>
</evidence>
<evidence type="ECO:0000256" key="1">
    <source>
        <dbReference type="SAM" id="MobiDB-lite"/>
    </source>
</evidence>
<feature type="region of interest" description="Disordered" evidence="1">
    <location>
        <begin position="340"/>
        <end position="359"/>
    </location>
</feature>
<dbReference type="RefSeq" id="WP_345407947.1">
    <property type="nucleotide sequence ID" value="NZ_BAABHG010000024.1"/>
</dbReference>
<comment type="caution">
    <text evidence="2">The sequence shown here is derived from an EMBL/GenBank/DDBJ whole genome shotgun (WGS) entry which is preliminary data.</text>
</comment>
<dbReference type="SUPFAM" id="SSF89796">
    <property type="entry name" value="CoA-transferase family III (CaiB/BaiF)"/>
    <property type="match status" value="1"/>
</dbReference>
<name>A0ABW5GWH1_9PSEU</name>
<sequence length="406" mass="43338">MTTEVNGPLSGVRVVALAGMGPTPFASMLLADMGAEVVRVARPANRQGRALGQTEGMAPEHDLANRGVGTVEADLKSAAGVESVLRLVESADVFVEGYRPGVAERLGLGPEELLRCNPALVYARLTGYGQTGPLAQQAGHDINYVAQSGALHAMARAGEAPRPPINLLGDYAGGALAAAFGVVCAVLEARCSGRGQVIDAAMLDGVALLTAKLQGLRAAGRYDDEPGTNYLDSGAPFYDTYECADGRYVAVGALEPDFYREFVTRLGTDLTEWPEQDDRTEWPRLRKLIAEAFAAKDRDEWARIYEGTDACVTPVLTFDEAAEHPHNAEREVFRRVGGVLHPSPAPRMGRTPAREPQAPVPDLLDVDQVISAWSGAPSPREASRTARGTGERTVQDGRNPSVPRSR</sequence>
<feature type="compositionally biased region" description="Polar residues" evidence="1">
    <location>
        <begin position="396"/>
        <end position="406"/>
    </location>
</feature>
<protein>
    <submittedName>
        <fullName evidence="2">CaiB/BaiF CoA-transferase family protein</fullName>
    </submittedName>
</protein>
<dbReference type="PANTHER" id="PTHR48228:SF5">
    <property type="entry name" value="ALPHA-METHYLACYL-COA RACEMASE"/>
    <property type="match status" value="1"/>
</dbReference>
<dbReference type="InterPro" id="IPR050509">
    <property type="entry name" value="CoA-transferase_III"/>
</dbReference>
<dbReference type="InterPro" id="IPR003673">
    <property type="entry name" value="CoA-Trfase_fam_III"/>
</dbReference>